<gene>
    <name evidence="1" type="ORF">CY34DRAFT_73510</name>
</gene>
<organism evidence="1 2">
    <name type="scientific">Suillus luteus UH-Slu-Lm8-n1</name>
    <dbReference type="NCBI Taxonomy" id="930992"/>
    <lineage>
        <taxon>Eukaryota</taxon>
        <taxon>Fungi</taxon>
        <taxon>Dikarya</taxon>
        <taxon>Basidiomycota</taxon>
        <taxon>Agaricomycotina</taxon>
        <taxon>Agaricomycetes</taxon>
        <taxon>Agaricomycetidae</taxon>
        <taxon>Boletales</taxon>
        <taxon>Suillineae</taxon>
        <taxon>Suillaceae</taxon>
        <taxon>Suillus</taxon>
    </lineage>
</organism>
<reference evidence="1 2" key="1">
    <citation type="submission" date="2014-04" db="EMBL/GenBank/DDBJ databases">
        <authorList>
            <consortium name="DOE Joint Genome Institute"/>
            <person name="Kuo A."/>
            <person name="Ruytinx J."/>
            <person name="Rineau F."/>
            <person name="Colpaert J."/>
            <person name="Kohler A."/>
            <person name="Nagy L.G."/>
            <person name="Floudas D."/>
            <person name="Copeland A."/>
            <person name="Barry K.W."/>
            <person name="Cichocki N."/>
            <person name="Veneault-Fourrey C."/>
            <person name="LaButti K."/>
            <person name="Lindquist E.A."/>
            <person name="Lipzen A."/>
            <person name="Lundell T."/>
            <person name="Morin E."/>
            <person name="Murat C."/>
            <person name="Sun H."/>
            <person name="Tunlid A."/>
            <person name="Henrissat B."/>
            <person name="Grigoriev I.V."/>
            <person name="Hibbett D.S."/>
            <person name="Martin F."/>
            <person name="Nordberg H.P."/>
            <person name="Cantor M.N."/>
            <person name="Hua S.X."/>
        </authorList>
    </citation>
    <scope>NUCLEOTIDE SEQUENCE [LARGE SCALE GENOMIC DNA]</scope>
    <source>
        <strain evidence="1 2">UH-Slu-Lm8-n1</strain>
    </source>
</reference>
<dbReference type="EMBL" id="KN835144">
    <property type="protein sequence ID" value="KIK47736.1"/>
    <property type="molecule type" value="Genomic_DNA"/>
</dbReference>
<name>A0A0D0B195_9AGAM</name>
<keyword evidence="2" id="KW-1185">Reference proteome</keyword>
<dbReference type="AlphaFoldDB" id="A0A0D0B195"/>
<dbReference type="InParanoid" id="A0A0D0B195"/>
<proteinExistence type="predicted"/>
<dbReference type="OrthoDB" id="3237761at2759"/>
<sequence>MNAFPVSCILPGFILFADNIYKNGTRVFYWASGGEIKYGTVQATNRMADGTQIVVVKVDGEGHAQLPWVTSTL</sequence>
<accession>A0A0D0B195</accession>
<evidence type="ECO:0000313" key="2">
    <source>
        <dbReference type="Proteomes" id="UP000054485"/>
    </source>
</evidence>
<dbReference type="HOGENOM" id="CLU_199932_0_0_1"/>
<reference evidence="2" key="2">
    <citation type="submission" date="2015-01" db="EMBL/GenBank/DDBJ databases">
        <title>Evolutionary Origins and Diversification of the Mycorrhizal Mutualists.</title>
        <authorList>
            <consortium name="DOE Joint Genome Institute"/>
            <consortium name="Mycorrhizal Genomics Consortium"/>
            <person name="Kohler A."/>
            <person name="Kuo A."/>
            <person name="Nagy L.G."/>
            <person name="Floudas D."/>
            <person name="Copeland A."/>
            <person name="Barry K.W."/>
            <person name="Cichocki N."/>
            <person name="Veneault-Fourrey C."/>
            <person name="LaButti K."/>
            <person name="Lindquist E.A."/>
            <person name="Lipzen A."/>
            <person name="Lundell T."/>
            <person name="Morin E."/>
            <person name="Murat C."/>
            <person name="Riley R."/>
            <person name="Ohm R."/>
            <person name="Sun H."/>
            <person name="Tunlid A."/>
            <person name="Henrissat B."/>
            <person name="Grigoriev I.V."/>
            <person name="Hibbett D.S."/>
            <person name="Martin F."/>
        </authorList>
    </citation>
    <scope>NUCLEOTIDE SEQUENCE [LARGE SCALE GENOMIC DNA]</scope>
    <source>
        <strain evidence="2">UH-Slu-Lm8-n1</strain>
    </source>
</reference>
<evidence type="ECO:0000313" key="1">
    <source>
        <dbReference type="EMBL" id="KIK47736.1"/>
    </source>
</evidence>
<dbReference type="Proteomes" id="UP000054485">
    <property type="component" value="Unassembled WGS sequence"/>
</dbReference>
<protein>
    <submittedName>
        <fullName evidence="1">Uncharacterized protein</fullName>
    </submittedName>
</protein>